<dbReference type="PROSITE" id="PS51375">
    <property type="entry name" value="PPR"/>
    <property type="match status" value="1"/>
</dbReference>
<dbReference type="Proteomes" id="UP001140206">
    <property type="component" value="Chromosome 5"/>
</dbReference>
<dbReference type="PANTHER" id="PTHR47493">
    <property type="entry name" value="OS08G0520200 PROTEIN"/>
    <property type="match status" value="1"/>
</dbReference>
<evidence type="ECO:0000256" key="2">
    <source>
        <dbReference type="ARBA" id="ARBA00022946"/>
    </source>
</evidence>
<comment type="caution">
    <text evidence="4">The sequence shown here is derived from an EMBL/GenBank/DDBJ whole genome shotgun (WGS) entry which is preliminary data.</text>
</comment>
<keyword evidence="2" id="KW-0809">Transit peptide</keyword>
<name>A0AAV8BUQ5_9POAL</name>
<evidence type="ECO:0000256" key="3">
    <source>
        <dbReference type="PROSITE-ProRule" id="PRU00708"/>
    </source>
</evidence>
<evidence type="ECO:0000256" key="1">
    <source>
        <dbReference type="ARBA" id="ARBA00022737"/>
    </source>
</evidence>
<reference evidence="4" key="1">
    <citation type="submission" date="2022-08" db="EMBL/GenBank/DDBJ databases">
        <authorList>
            <person name="Marques A."/>
        </authorList>
    </citation>
    <scope>NUCLEOTIDE SEQUENCE</scope>
    <source>
        <strain evidence="4">RhyPub2mFocal</strain>
        <tissue evidence="4">Leaves</tissue>
    </source>
</reference>
<protein>
    <submittedName>
        <fullName evidence="4">Pentatricopeptide repeat-containing protein</fullName>
    </submittedName>
</protein>
<dbReference type="Gene3D" id="1.25.40.10">
    <property type="entry name" value="Tetratricopeptide repeat domain"/>
    <property type="match status" value="2"/>
</dbReference>
<keyword evidence="5" id="KW-1185">Reference proteome</keyword>
<evidence type="ECO:0000313" key="4">
    <source>
        <dbReference type="EMBL" id="KAJ4745703.1"/>
    </source>
</evidence>
<feature type="repeat" description="PPR" evidence="3">
    <location>
        <begin position="169"/>
        <end position="203"/>
    </location>
</feature>
<dbReference type="NCBIfam" id="TIGR00756">
    <property type="entry name" value="PPR"/>
    <property type="match status" value="1"/>
</dbReference>
<dbReference type="InterPro" id="IPR002885">
    <property type="entry name" value="PPR_rpt"/>
</dbReference>
<evidence type="ECO:0000313" key="5">
    <source>
        <dbReference type="Proteomes" id="UP001140206"/>
    </source>
</evidence>
<sequence>MQTVRTGRTLSCNCNCYSLPHNLQNSSTSMPIPIRPPLTSTSNSNLTLKLNSQRQQGRRNCKEQFQMPLERRNRLSEDLNPQRKESCPSHSALLLHYANNGLFSEAQTLCEKILNRSLFLTASGNGSGTIDLDLISSLVHCYAQLGRFNDILPFLDHITSRHCNNNQISHSIYTLAVSCFGATGQLELMEETLKRMKSKGLKIDSTTGNTYVKYYSHHGSILEMEYAYHRLKKSRILIEKDTIRAVASAYIQERKYFKLGEFTKDVSLSRLNVGNLLWNLLLLSYAVDFKMKTLQREFLNMLDNGFKPDLDTFNIRALAFSKMCMFWDLHLSLDHMKHEGVHPDLVTYGCFVEAYLERRLGRNLSFALEKMDTGRVPMVCTDPLVFEAFGKGAFHASSEVLLESARHRKRSYSELIRVYLKRHHRSHQVFWNY</sequence>
<dbReference type="PANTHER" id="PTHR47493:SF1">
    <property type="entry name" value="OS08G0520200 PROTEIN"/>
    <property type="match status" value="1"/>
</dbReference>
<keyword evidence="1" id="KW-0677">Repeat</keyword>
<gene>
    <name evidence="4" type="ORF">LUZ62_080108</name>
</gene>
<dbReference type="AlphaFoldDB" id="A0AAV8BUQ5"/>
<dbReference type="EMBL" id="JAMFTS010000005">
    <property type="protein sequence ID" value="KAJ4745703.1"/>
    <property type="molecule type" value="Genomic_DNA"/>
</dbReference>
<proteinExistence type="predicted"/>
<organism evidence="4 5">
    <name type="scientific">Rhynchospora pubera</name>
    <dbReference type="NCBI Taxonomy" id="906938"/>
    <lineage>
        <taxon>Eukaryota</taxon>
        <taxon>Viridiplantae</taxon>
        <taxon>Streptophyta</taxon>
        <taxon>Embryophyta</taxon>
        <taxon>Tracheophyta</taxon>
        <taxon>Spermatophyta</taxon>
        <taxon>Magnoliopsida</taxon>
        <taxon>Liliopsida</taxon>
        <taxon>Poales</taxon>
        <taxon>Cyperaceae</taxon>
        <taxon>Cyperoideae</taxon>
        <taxon>Rhynchosporeae</taxon>
        <taxon>Rhynchospora</taxon>
    </lineage>
</organism>
<accession>A0AAV8BUQ5</accession>
<dbReference type="Pfam" id="PF01535">
    <property type="entry name" value="PPR"/>
    <property type="match status" value="1"/>
</dbReference>
<dbReference type="InterPro" id="IPR011990">
    <property type="entry name" value="TPR-like_helical_dom_sf"/>
</dbReference>